<name>A0ABT1HPV7_STRSD</name>
<organism evidence="2 3">
    <name type="scientific">Streptoalloteichus tenebrarius (strain ATCC 17920 / DSM 40477 / JCM 4838 / CBS 697.72 / NBRC 16177 / NCIMB 11028 / NRRL B-12390 / A12253. 1 / ISP 5477)</name>
    <name type="common">Streptomyces tenebrarius</name>
    <dbReference type="NCBI Taxonomy" id="1933"/>
    <lineage>
        <taxon>Bacteria</taxon>
        <taxon>Bacillati</taxon>
        <taxon>Actinomycetota</taxon>
        <taxon>Actinomycetes</taxon>
        <taxon>Pseudonocardiales</taxon>
        <taxon>Pseudonocardiaceae</taxon>
        <taxon>Streptoalloteichus</taxon>
    </lineage>
</organism>
<keyword evidence="1" id="KW-1133">Transmembrane helix</keyword>
<keyword evidence="1" id="KW-0812">Transmembrane</keyword>
<evidence type="ECO:0000313" key="3">
    <source>
        <dbReference type="Proteomes" id="UP001205311"/>
    </source>
</evidence>
<proteinExistence type="predicted"/>
<dbReference type="Proteomes" id="UP001205311">
    <property type="component" value="Unassembled WGS sequence"/>
</dbReference>
<sequence>MNLALDSGSVMTFLLLRFAVIAVGVAILVVVGFAVLVVLRRKGRLDDARKYAEPVFRAWMENRRGRRR</sequence>
<evidence type="ECO:0000313" key="2">
    <source>
        <dbReference type="EMBL" id="MCP2257547.1"/>
    </source>
</evidence>
<keyword evidence="1" id="KW-0472">Membrane</keyword>
<accession>A0ABT1HPV7</accession>
<protein>
    <submittedName>
        <fullName evidence="2">Uncharacterized protein</fullName>
    </submittedName>
</protein>
<comment type="caution">
    <text evidence="2">The sequence shown here is derived from an EMBL/GenBank/DDBJ whole genome shotgun (WGS) entry which is preliminary data.</text>
</comment>
<keyword evidence="3" id="KW-1185">Reference proteome</keyword>
<feature type="transmembrane region" description="Helical" evidence="1">
    <location>
        <begin position="15"/>
        <end position="39"/>
    </location>
</feature>
<dbReference type="RefSeq" id="WP_253668497.1">
    <property type="nucleotide sequence ID" value="NZ_JAMTCP010000004.1"/>
</dbReference>
<evidence type="ECO:0000256" key="1">
    <source>
        <dbReference type="SAM" id="Phobius"/>
    </source>
</evidence>
<reference evidence="2 3" key="1">
    <citation type="submission" date="2022-06" db="EMBL/GenBank/DDBJ databases">
        <title>Genomic Encyclopedia of Archaeal and Bacterial Type Strains, Phase II (KMG-II): from individual species to whole genera.</title>
        <authorList>
            <person name="Goeker M."/>
        </authorList>
    </citation>
    <scope>NUCLEOTIDE SEQUENCE [LARGE SCALE GENOMIC DNA]</scope>
    <source>
        <strain evidence="2 3">DSM 40477</strain>
    </source>
</reference>
<gene>
    <name evidence="2" type="ORF">LX15_001232</name>
</gene>
<dbReference type="EMBL" id="JAMTCP010000004">
    <property type="protein sequence ID" value="MCP2257547.1"/>
    <property type="molecule type" value="Genomic_DNA"/>
</dbReference>